<feature type="compositionally biased region" description="Polar residues" evidence="1">
    <location>
        <begin position="206"/>
        <end position="217"/>
    </location>
</feature>
<protein>
    <submittedName>
        <fullName evidence="2">Uncharacterized protein</fullName>
    </submittedName>
</protein>
<proteinExistence type="predicted"/>
<organism evidence="2 3">
    <name type="scientific">Aureobasidium melanogenum</name>
    <name type="common">Aureobasidium pullulans var. melanogenum</name>
    <dbReference type="NCBI Taxonomy" id="46634"/>
    <lineage>
        <taxon>Eukaryota</taxon>
        <taxon>Fungi</taxon>
        <taxon>Dikarya</taxon>
        <taxon>Ascomycota</taxon>
        <taxon>Pezizomycotina</taxon>
        <taxon>Dothideomycetes</taxon>
        <taxon>Dothideomycetidae</taxon>
        <taxon>Dothideales</taxon>
        <taxon>Saccotheciaceae</taxon>
        <taxon>Aureobasidium</taxon>
    </lineage>
</organism>
<gene>
    <name evidence="2" type="ORF">KCU76_g15590</name>
</gene>
<sequence length="244" mass="27512">MSTQPLRIPTVTEDDLRLFHDKHFSGLSSESSNRHQDAQVDLEEDFDHDGLGYYPDGVKRTLTDDQIAMFRHSEIQTLLRERRRRRETSEGESSQNVPNRPTQPVGDMSPPDTAEDTVRQRSASTSGSQGLGKRKWQRFIETSETNPEHLTHRRIARELDEQKASSIDLAYGDEESTSSVAEKQPRDTSISQTRRKEISYDEAHESTPSQPLSNPSQKPKFIWPTLGAKNDLGGRPAPETSIGG</sequence>
<reference evidence="2" key="1">
    <citation type="journal article" date="2021" name="J Fungi (Basel)">
        <title>Virulence traits and population genomics of the black yeast Aureobasidium melanogenum.</title>
        <authorList>
            <person name="Cernosa A."/>
            <person name="Sun X."/>
            <person name="Gostincar C."/>
            <person name="Fang C."/>
            <person name="Gunde-Cimerman N."/>
            <person name="Song Z."/>
        </authorList>
    </citation>
    <scope>NUCLEOTIDE SEQUENCE</scope>
    <source>
        <strain evidence="2">EXF-9911</strain>
    </source>
</reference>
<feature type="compositionally biased region" description="Polar residues" evidence="1">
    <location>
        <begin position="177"/>
        <end position="192"/>
    </location>
</feature>
<comment type="caution">
    <text evidence="2">The sequence shown here is derived from an EMBL/GenBank/DDBJ whole genome shotgun (WGS) entry which is preliminary data.</text>
</comment>
<dbReference type="Pfam" id="PF12720">
    <property type="entry name" value="DUF3807"/>
    <property type="match status" value="1"/>
</dbReference>
<reference evidence="2" key="2">
    <citation type="submission" date="2021-08" db="EMBL/GenBank/DDBJ databases">
        <authorList>
            <person name="Gostincar C."/>
            <person name="Sun X."/>
            <person name="Song Z."/>
            <person name="Gunde-Cimerman N."/>
        </authorList>
    </citation>
    <scope>NUCLEOTIDE SEQUENCE</scope>
    <source>
        <strain evidence="2">EXF-9911</strain>
    </source>
</reference>
<dbReference type="PANTHER" id="PTHR40642:SF1">
    <property type="entry name" value="YALI0F31295P"/>
    <property type="match status" value="1"/>
</dbReference>
<feature type="compositionally biased region" description="Basic and acidic residues" evidence="1">
    <location>
        <begin position="146"/>
        <end position="163"/>
    </location>
</feature>
<name>A0A9P8E3W7_AURME</name>
<dbReference type="AlphaFoldDB" id="A0A9P8E3W7"/>
<accession>A0A9P8E3W7</accession>
<dbReference type="InterPro" id="IPR024526">
    <property type="entry name" value="DUF3807"/>
</dbReference>
<evidence type="ECO:0000313" key="3">
    <source>
        <dbReference type="Proteomes" id="UP000779574"/>
    </source>
</evidence>
<dbReference type="OrthoDB" id="5422320at2759"/>
<feature type="region of interest" description="Disordered" evidence="1">
    <location>
        <begin position="78"/>
        <end position="244"/>
    </location>
</feature>
<feature type="compositionally biased region" description="Basic and acidic residues" evidence="1">
    <location>
        <begin position="194"/>
        <end position="205"/>
    </location>
</feature>
<dbReference type="EMBL" id="JAHFXF010001036">
    <property type="protein sequence ID" value="KAG9678277.1"/>
    <property type="molecule type" value="Genomic_DNA"/>
</dbReference>
<dbReference type="Proteomes" id="UP000779574">
    <property type="component" value="Unassembled WGS sequence"/>
</dbReference>
<dbReference type="PANTHER" id="PTHR40642">
    <property type="entry name" value="YALI0F31295P"/>
    <property type="match status" value="1"/>
</dbReference>
<evidence type="ECO:0000256" key="1">
    <source>
        <dbReference type="SAM" id="MobiDB-lite"/>
    </source>
</evidence>
<feature type="non-terminal residue" evidence="2">
    <location>
        <position position="244"/>
    </location>
</feature>
<evidence type="ECO:0000313" key="2">
    <source>
        <dbReference type="EMBL" id="KAG9678277.1"/>
    </source>
</evidence>